<dbReference type="OrthoDB" id="8179865at2759"/>
<keyword evidence="3" id="KW-1185">Reference proteome</keyword>
<dbReference type="Proteomes" id="UP000594454">
    <property type="component" value="Chromosome 4"/>
</dbReference>
<proteinExistence type="predicted"/>
<organism evidence="2 3">
    <name type="scientific">Hermetia illucens</name>
    <name type="common">Black soldier fly</name>
    <dbReference type="NCBI Taxonomy" id="343691"/>
    <lineage>
        <taxon>Eukaryota</taxon>
        <taxon>Metazoa</taxon>
        <taxon>Ecdysozoa</taxon>
        <taxon>Arthropoda</taxon>
        <taxon>Hexapoda</taxon>
        <taxon>Insecta</taxon>
        <taxon>Pterygota</taxon>
        <taxon>Neoptera</taxon>
        <taxon>Endopterygota</taxon>
        <taxon>Diptera</taxon>
        <taxon>Brachycera</taxon>
        <taxon>Stratiomyomorpha</taxon>
        <taxon>Stratiomyidae</taxon>
        <taxon>Hermetiinae</taxon>
        <taxon>Hermetia</taxon>
    </lineage>
</organism>
<name>A0A7R8UX35_HERIL</name>
<dbReference type="InterPro" id="IPR053225">
    <property type="entry name" value="Acyl-CoA_N-acyltransferase"/>
</dbReference>
<dbReference type="GO" id="GO:0016747">
    <property type="term" value="F:acyltransferase activity, transferring groups other than amino-acyl groups"/>
    <property type="evidence" value="ECO:0007669"/>
    <property type="project" value="InterPro"/>
</dbReference>
<feature type="domain" description="N-acetyltransferase" evidence="1">
    <location>
        <begin position="161"/>
        <end position="290"/>
    </location>
</feature>
<reference evidence="2 3" key="1">
    <citation type="submission" date="2020-11" db="EMBL/GenBank/DDBJ databases">
        <authorList>
            <person name="Wallbank WR R."/>
            <person name="Pardo Diaz C."/>
            <person name="Kozak K."/>
            <person name="Martin S."/>
            <person name="Jiggins C."/>
            <person name="Moest M."/>
            <person name="Warren A I."/>
            <person name="Generalovic N T."/>
            <person name="Byers J.R.P. K."/>
            <person name="Montejo-Kovacevich G."/>
            <person name="Yen C E."/>
        </authorList>
    </citation>
    <scope>NUCLEOTIDE SEQUENCE [LARGE SCALE GENOMIC DNA]</scope>
</reference>
<dbReference type="Gene3D" id="3.40.630.30">
    <property type="match status" value="1"/>
</dbReference>
<dbReference type="Pfam" id="PF08445">
    <property type="entry name" value="FR47"/>
    <property type="match status" value="1"/>
</dbReference>
<dbReference type="PANTHER" id="PTHR20958:SF9">
    <property type="entry name" value="RE58324P"/>
    <property type="match status" value="1"/>
</dbReference>
<dbReference type="EMBL" id="LR899012">
    <property type="protein sequence ID" value="CAD7087519.1"/>
    <property type="molecule type" value="Genomic_DNA"/>
</dbReference>
<dbReference type="InterPro" id="IPR016181">
    <property type="entry name" value="Acyl_CoA_acyltransferase"/>
</dbReference>
<dbReference type="InterPro" id="IPR000182">
    <property type="entry name" value="GNAT_dom"/>
</dbReference>
<dbReference type="SUPFAM" id="SSF55729">
    <property type="entry name" value="Acyl-CoA N-acyltransferases (Nat)"/>
    <property type="match status" value="1"/>
</dbReference>
<dbReference type="AlphaFoldDB" id="A0A7R8UX35"/>
<evidence type="ECO:0000313" key="3">
    <source>
        <dbReference type="Proteomes" id="UP000594454"/>
    </source>
</evidence>
<gene>
    <name evidence="2" type="ORF">HERILL_LOCUS10223</name>
</gene>
<protein>
    <recommendedName>
        <fullName evidence="1">N-acetyltransferase domain-containing protein</fullName>
    </recommendedName>
</protein>
<dbReference type="OMA" id="ECVVVTK"/>
<evidence type="ECO:0000259" key="1">
    <source>
        <dbReference type="PROSITE" id="PS51186"/>
    </source>
</evidence>
<dbReference type="FunCoup" id="A0A7R8UX35">
    <property type="interactions" value="7"/>
</dbReference>
<accession>A0A7R8UX35</accession>
<dbReference type="InterPro" id="IPR013653">
    <property type="entry name" value="GCN5-like_dom"/>
</dbReference>
<dbReference type="PROSITE" id="PS51186">
    <property type="entry name" value="GNAT"/>
    <property type="match status" value="1"/>
</dbReference>
<sequence>MEIIAEGKHFRLVEDSELPEILEYLEQFLPESLKFHQTIRTYLNDRVWQFYFYVTKDWPDNPVCLHFPGCTLTPNDDTYESFGIFCPSNQIECIDLLRTEDVLIDWKKPLYLNFTHKAIVNQIESFYTLDGGTMEKLEGDVYVYNKLPEDLQVDELQSDEVEMRPLTIDNAKVIHDLYPASEVECVAVFEKLIETLPGIGIYRKDTGEIAAWMVHSYYGAMFSMQTKPEFRRKGFGIHLAKNLTKQVIFRGYRPFVVIRPENEASRNLYTKLGFTKAYEMIRVTMKPQLKSPLNDYQPDGNCNENDIETLQRELQDMCSNGFGKSTEEINGGTNGILAAEENSN</sequence>
<evidence type="ECO:0000313" key="2">
    <source>
        <dbReference type="EMBL" id="CAD7087519.1"/>
    </source>
</evidence>
<dbReference type="PANTHER" id="PTHR20958">
    <property type="entry name" value="GLYCINE N-ACYLTRANSFERASE-LIKE PROTEIN"/>
    <property type="match status" value="1"/>
</dbReference>
<dbReference type="InParanoid" id="A0A7R8UX35"/>